<protein>
    <submittedName>
        <fullName evidence="1">Uncharacterized protein</fullName>
    </submittedName>
</protein>
<reference evidence="1 2" key="1">
    <citation type="submission" date="2019-01" db="EMBL/GenBank/DDBJ databases">
        <authorList>
            <person name="Sayadi A."/>
        </authorList>
    </citation>
    <scope>NUCLEOTIDE SEQUENCE [LARGE SCALE GENOMIC DNA]</scope>
</reference>
<dbReference type="EMBL" id="CAACVG010012644">
    <property type="protein sequence ID" value="VEN60596.1"/>
    <property type="molecule type" value="Genomic_DNA"/>
</dbReference>
<keyword evidence="2" id="KW-1185">Reference proteome</keyword>
<evidence type="ECO:0000313" key="1">
    <source>
        <dbReference type="EMBL" id="VEN60596.1"/>
    </source>
</evidence>
<name>A0A653DK63_CALMS</name>
<dbReference type="Proteomes" id="UP000410492">
    <property type="component" value="Unassembled WGS sequence"/>
</dbReference>
<dbReference type="AlphaFoldDB" id="A0A653DK63"/>
<gene>
    <name evidence="1" type="ORF">CALMAC_LOCUS18242</name>
</gene>
<accession>A0A653DK63</accession>
<proteinExistence type="predicted"/>
<sequence length="95" mass="10984">MFFERYRTYKKPDDVKPSPVCNSDCSVTIIATCPWGPKDIFAYAVFSVKKVPSWITQNSQIYCGICCTRQILDIPRQKICIHKCDFIGKNSYYIS</sequence>
<evidence type="ECO:0000313" key="2">
    <source>
        <dbReference type="Proteomes" id="UP000410492"/>
    </source>
</evidence>
<organism evidence="1 2">
    <name type="scientific">Callosobruchus maculatus</name>
    <name type="common">Southern cowpea weevil</name>
    <name type="synonym">Pulse bruchid</name>
    <dbReference type="NCBI Taxonomy" id="64391"/>
    <lineage>
        <taxon>Eukaryota</taxon>
        <taxon>Metazoa</taxon>
        <taxon>Ecdysozoa</taxon>
        <taxon>Arthropoda</taxon>
        <taxon>Hexapoda</taxon>
        <taxon>Insecta</taxon>
        <taxon>Pterygota</taxon>
        <taxon>Neoptera</taxon>
        <taxon>Endopterygota</taxon>
        <taxon>Coleoptera</taxon>
        <taxon>Polyphaga</taxon>
        <taxon>Cucujiformia</taxon>
        <taxon>Chrysomeloidea</taxon>
        <taxon>Chrysomelidae</taxon>
        <taxon>Bruchinae</taxon>
        <taxon>Bruchini</taxon>
        <taxon>Callosobruchus</taxon>
    </lineage>
</organism>